<dbReference type="NCBIfam" id="TIGR03150">
    <property type="entry name" value="fabF"/>
    <property type="match status" value="1"/>
</dbReference>
<comment type="caution">
    <text evidence="12">The sequence shown here is derived from an EMBL/GenBank/DDBJ whole genome shotgun (WGS) entry which is preliminary data.</text>
</comment>
<dbReference type="PANTHER" id="PTHR11712:SF336">
    <property type="entry name" value="3-OXOACYL-[ACYL-CARRIER-PROTEIN] SYNTHASE, MITOCHONDRIAL"/>
    <property type="match status" value="1"/>
</dbReference>
<accession>A0AAE8MV03</accession>
<dbReference type="InterPro" id="IPR014031">
    <property type="entry name" value="Ketoacyl_synth_C"/>
</dbReference>
<evidence type="ECO:0000313" key="13">
    <source>
        <dbReference type="Proteomes" id="UP001187682"/>
    </source>
</evidence>
<dbReference type="Pfam" id="PF00109">
    <property type="entry name" value="ketoacyl-synt"/>
    <property type="match status" value="1"/>
</dbReference>
<feature type="domain" description="Ketosynthase family 3 (KS3)" evidence="11">
    <location>
        <begin position="1"/>
        <end position="435"/>
    </location>
</feature>
<dbReference type="PROSITE" id="PS52004">
    <property type="entry name" value="KS3_2"/>
    <property type="match status" value="1"/>
</dbReference>
<evidence type="ECO:0000256" key="10">
    <source>
        <dbReference type="RuleBase" id="RU003694"/>
    </source>
</evidence>
<dbReference type="PIRSF" id="PIRSF000447">
    <property type="entry name" value="KAS_II"/>
    <property type="match status" value="1"/>
</dbReference>
<keyword evidence="13" id="KW-1185">Reference proteome</keyword>
<evidence type="ECO:0000256" key="1">
    <source>
        <dbReference type="ARBA" id="ARBA00008467"/>
    </source>
</evidence>
<protein>
    <recommendedName>
        <fullName evidence="8">3-oxoacyl-[acyl-carrier-protein] synthase</fullName>
    </recommendedName>
</protein>
<dbReference type="Proteomes" id="UP001187682">
    <property type="component" value="Unassembled WGS sequence"/>
</dbReference>
<dbReference type="Gene3D" id="3.40.47.10">
    <property type="match status" value="2"/>
</dbReference>
<dbReference type="PANTHER" id="PTHR11712">
    <property type="entry name" value="POLYKETIDE SYNTHASE-RELATED"/>
    <property type="match status" value="1"/>
</dbReference>
<dbReference type="GO" id="GO:0005739">
    <property type="term" value="C:mitochondrion"/>
    <property type="evidence" value="ECO:0007669"/>
    <property type="project" value="TreeGrafter"/>
</dbReference>
<dbReference type="GO" id="GO:0006633">
    <property type="term" value="P:fatty acid biosynthetic process"/>
    <property type="evidence" value="ECO:0007669"/>
    <property type="project" value="UniProtKB-KW"/>
</dbReference>
<evidence type="ECO:0000256" key="5">
    <source>
        <dbReference type="ARBA" id="ARBA00023098"/>
    </source>
</evidence>
<feature type="active site" description="For beta-ketoacyl synthase activity" evidence="9">
    <location>
        <position position="185"/>
    </location>
</feature>
<evidence type="ECO:0000259" key="11">
    <source>
        <dbReference type="PROSITE" id="PS52004"/>
    </source>
</evidence>
<dbReference type="SMART" id="SM00825">
    <property type="entry name" value="PKS_KS"/>
    <property type="match status" value="1"/>
</dbReference>
<dbReference type="InterPro" id="IPR014030">
    <property type="entry name" value="Ketoacyl_synth_N"/>
</dbReference>
<keyword evidence="7" id="KW-0012">Acyltransferase</keyword>
<sequence>MRRVVVTGLGAVTPLAVGVRPTWKRLLAGETGITSVLEHREPRSQWKGIPSTVAGLVPQARDGGEKGWQGAGGENEWRASEWLSNGERDRMPRHTQFAIAASDMAFRDAGWKPLTAGEKDMTGVSMGSGIGDLEQLFGTSLAYDQGGYKKTPPLFVPRILLNMAAGHISMRHGLQGPNHCLTTACATGADSVGDAFTSIRLGRADVMLAGGTESCIHPLALAGFSRLRSLSTARNEDPGASCRPFDRDRDGFVIAEGAAALVLEELGHARARGARIYAEVRGWGSAGDAYHMTAPRADGDGALRAMRRALREAGVEAGDVDYINAHATGTRVGDGAEILAIRELMAGVGREVTVSGTKGATGHLLGASGALEAIFTVLAIHERMVPPTLNLDNPDVDGAGFNLVTVKAQRKEKLDIALSNSFGFGGANSTLVFSRLGEEDM</sequence>
<dbReference type="InterPro" id="IPR016039">
    <property type="entry name" value="Thiolase-like"/>
</dbReference>
<evidence type="ECO:0000256" key="3">
    <source>
        <dbReference type="ARBA" id="ARBA00022679"/>
    </source>
</evidence>
<organism evidence="12 13">
    <name type="scientific">Cephalotrichum gorgonifer</name>
    <dbReference type="NCBI Taxonomy" id="2041049"/>
    <lineage>
        <taxon>Eukaryota</taxon>
        <taxon>Fungi</taxon>
        <taxon>Dikarya</taxon>
        <taxon>Ascomycota</taxon>
        <taxon>Pezizomycotina</taxon>
        <taxon>Sordariomycetes</taxon>
        <taxon>Hypocreomycetidae</taxon>
        <taxon>Microascales</taxon>
        <taxon>Microascaceae</taxon>
        <taxon>Cephalotrichum</taxon>
    </lineage>
</organism>
<dbReference type="GO" id="GO:0004315">
    <property type="term" value="F:3-oxoacyl-[acyl-carrier-protein] synthase activity"/>
    <property type="evidence" value="ECO:0007669"/>
    <property type="project" value="InterPro"/>
</dbReference>
<keyword evidence="6 8" id="KW-0275">Fatty acid biosynthesis</keyword>
<proteinExistence type="inferred from homology"/>
<evidence type="ECO:0000256" key="6">
    <source>
        <dbReference type="ARBA" id="ARBA00023160"/>
    </source>
</evidence>
<dbReference type="CDD" id="cd00834">
    <property type="entry name" value="KAS_I_II"/>
    <property type="match status" value="1"/>
</dbReference>
<evidence type="ECO:0000256" key="4">
    <source>
        <dbReference type="ARBA" id="ARBA00022832"/>
    </source>
</evidence>
<dbReference type="Pfam" id="PF02801">
    <property type="entry name" value="Ketoacyl-synt_C"/>
    <property type="match status" value="1"/>
</dbReference>
<dbReference type="SUPFAM" id="SSF53901">
    <property type="entry name" value="Thiolase-like"/>
    <property type="match status" value="2"/>
</dbReference>
<gene>
    <name evidence="12" type="ORF">DNG_03878</name>
</gene>
<evidence type="ECO:0000256" key="9">
    <source>
        <dbReference type="PIRSR" id="PIRSR000447-1"/>
    </source>
</evidence>
<name>A0AAE8MV03_9PEZI</name>
<dbReference type="FunFam" id="3.40.47.10:FF:000009">
    <property type="entry name" value="3-oxoacyl-[acyl-carrier-protein] synthase 2"/>
    <property type="match status" value="1"/>
</dbReference>
<dbReference type="InterPro" id="IPR017568">
    <property type="entry name" value="3-oxoacyl-ACP_synth-2"/>
</dbReference>
<evidence type="ECO:0000256" key="7">
    <source>
        <dbReference type="ARBA" id="ARBA00023315"/>
    </source>
</evidence>
<evidence type="ECO:0000256" key="2">
    <source>
        <dbReference type="ARBA" id="ARBA00022516"/>
    </source>
</evidence>
<evidence type="ECO:0000313" key="12">
    <source>
        <dbReference type="EMBL" id="SPO01131.1"/>
    </source>
</evidence>
<dbReference type="NCBIfam" id="NF005589">
    <property type="entry name" value="PRK07314.1"/>
    <property type="match status" value="1"/>
</dbReference>
<dbReference type="PROSITE" id="PS00606">
    <property type="entry name" value="KS3_1"/>
    <property type="match status" value="1"/>
</dbReference>
<keyword evidence="2 8" id="KW-0444">Lipid biosynthesis</keyword>
<dbReference type="InterPro" id="IPR000794">
    <property type="entry name" value="Beta-ketoacyl_synthase"/>
</dbReference>
<keyword evidence="3 8" id="KW-0808">Transferase</keyword>
<evidence type="ECO:0000256" key="8">
    <source>
        <dbReference type="PIRNR" id="PIRNR000447"/>
    </source>
</evidence>
<keyword evidence="5" id="KW-0443">Lipid metabolism</keyword>
<reference evidence="12" key="1">
    <citation type="submission" date="2018-03" db="EMBL/GenBank/DDBJ databases">
        <authorList>
            <person name="Guldener U."/>
        </authorList>
    </citation>
    <scope>NUCLEOTIDE SEQUENCE</scope>
</reference>
<dbReference type="InterPro" id="IPR020841">
    <property type="entry name" value="PKS_Beta-ketoAc_synthase_dom"/>
</dbReference>
<dbReference type="InterPro" id="IPR018201">
    <property type="entry name" value="Ketoacyl_synth_AS"/>
</dbReference>
<comment type="similarity">
    <text evidence="1 8 10">Belongs to the thiolase-like superfamily. Beta-ketoacyl-ACP synthases family.</text>
</comment>
<dbReference type="EMBL" id="ONZQ02000004">
    <property type="protein sequence ID" value="SPO01131.1"/>
    <property type="molecule type" value="Genomic_DNA"/>
</dbReference>
<dbReference type="AlphaFoldDB" id="A0AAE8MV03"/>
<keyword evidence="4" id="KW-0276">Fatty acid metabolism</keyword>